<evidence type="ECO:0000256" key="1">
    <source>
        <dbReference type="SAM" id="MobiDB-lite"/>
    </source>
</evidence>
<dbReference type="EMBL" id="BIFT01000001">
    <property type="protein sequence ID" value="GCE28208.1"/>
    <property type="molecule type" value="Genomic_DNA"/>
</dbReference>
<name>A0A402BA05_9CHLR</name>
<reference evidence="3" key="1">
    <citation type="submission" date="2018-12" db="EMBL/GenBank/DDBJ databases">
        <title>Tengunoibacter tsumagoiensis gen. nov., sp. nov., Dictyobacter kobayashii sp. nov., D. alpinus sp. nov., and D. joshuensis sp. nov. and description of Dictyobacteraceae fam. nov. within the order Ktedonobacterales isolated from Tengu-no-mugimeshi.</title>
        <authorList>
            <person name="Wang C.M."/>
            <person name="Zheng Y."/>
            <person name="Sakai Y."/>
            <person name="Toyoda A."/>
            <person name="Minakuchi Y."/>
            <person name="Abe K."/>
            <person name="Yokota A."/>
            <person name="Yabe S."/>
        </authorList>
    </citation>
    <scope>NUCLEOTIDE SEQUENCE [LARGE SCALE GENOMIC DNA]</scope>
    <source>
        <strain evidence="3">Uno16</strain>
    </source>
</reference>
<dbReference type="Proteomes" id="UP000287171">
    <property type="component" value="Unassembled WGS sequence"/>
</dbReference>
<feature type="region of interest" description="Disordered" evidence="1">
    <location>
        <begin position="19"/>
        <end position="58"/>
    </location>
</feature>
<organism evidence="2 3">
    <name type="scientific">Dictyobacter alpinus</name>
    <dbReference type="NCBI Taxonomy" id="2014873"/>
    <lineage>
        <taxon>Bacteria</taxon>
        <taxon>Bacillati</taxon>
        <taxon>Chloroflexota</taxon>
        <taxon>Ktedonobacteria</taxon>
        <taxon>Ktedonobacterales</taxon>
        <taxon>Dictyobacteraceae</taxon>
        <taxon>Dictyobacter</taxon>
    </lineage>
</organism>
<comment type="caution">
    <text evidence="2">The sequence shown here is derived from an EMBL/GenBank/DDBJ whole genome shotgun (WGS) entry which is preliminary data.</text>
</comment>
<proteinExistence type="predicted"/>
<evidence type="ECO:0000313" key="3">
    <source>
        <dbReference type="Proteomes" id="UP000287171"/>
    </source>
</evidence>
<accession>A0A402BA05</accession>
<keyword evidence="3" id="KW-1185">Reference proteome</keyword>
<feature type="compositionally biased region" description="Basic and acidic residues" evidence="1">
    <location>
        <begin position="35"/>
        <end position="45"/>
    </location>
</feature>
<dbReference type="AlphaFoldDB" id="A0A402BA05"/>
<evidence type="ECO:0000313" key="2">
    <source>
        <dbReference type="EMBL" id="GCE28208.1"/>
    </source>
</evidence>
<sequence>MPIAFVKLLLMDCSPATRAEGEEGVAAGTAPEPPVEGKKSQETAKGESQPSEDDKSEQ</sequence>
<protein>
    <submittedName>
        <fullName evidence="2">Uncharacterized protein</fullName>
    </submittedName>
</protein>
<gene>
    <name evidence="2" type="ORF">KDA_36920</name>
</gene>